<dbReference type="OrthoDB" id="442731at2759"/>
<feature type="compositionally biased region" description="Polar residues" evidence="12">
    <location>
        <begin position="145"/>
        <end position="161"/>
    </location>
</feature>
<dbReference type="Pfam" id="PF25021">
    <property type="entry name" value="TEN_NHL"/>
    <property type="match status" value="1"/>
</dbReference>
<keyword evidence="4" id="KW-1003">Cell membrane</keyword>
<keyword evidence="8 13" id="KW-1133">Transmembrane helix</keyword>
<gene>
    <name evidence="15" type="ORF">KQP761_LOCUS11701</name>
</gene>
<feature type="domain" description="EGF-like" evidence="14">
    <location>
        <begin position="691"/>
        <end position="723"/>
    </location>
</feature>
<dbReference type="InterPro" id="IPR057629">
    <property type="entry name" value="Teneurin1-4_GBD"/>
</dbReference>
<feature type="compositionally biased region" description="Low complexity" evidence="12">
    <location>
        <begin position="33"/>
        <end position="42"/>
    </location>
</feature>
<feature type="disulfide bond" evidence="11">
    <location>
        <begin position="782"/>
        <end position="791"/>
    </location>
</feature>
<evidence type="ECO:0000256" key="9">
    <source>
        <dbReference type="ARBA" id="ARBA00023136"/>
    </source>
</evidence>
<dbReference type="SMART" id="SM00181">
    <property type="entry name" value="EGF"/>
    <property type="match status" value="8"/>
</dbReference>
<dbReference type="Pfam" id="PF25024">
    <property type="entry name" value="EGF_TEN"/>
    <property type="match status" value="1"/>
</dbReference>
<feature type="region of interest" description="Disordered" evidence="12">
    <location>
        <begin position="1"/>
        <end position="21"/>
    </location>
</feature>
<dbReference type="Pfam" id="PF23093">
    <property type="entry name" value="GBD_Tenm3"/>
    <property type="match status" value="1"/>
</dbReference>
<comment type="subcellular location">
    <subcellularLocation>
        <location evidence="2">Cell membrane</location>
    </subcellularLocation>
    <subcellularLocation>
        <location evidence="1">Membrane</location>
        <topology evidence="1">Single-pass membrane protein</topology>
    </subcellularLocation>
</comment>
<dbReference type="PANTHER" id="PTHR11219">
    <property type="entry name" value="TENEURIN AND N-ACETYLGLUCOSAMINE-1-PHOSPHODIESTER ALPHA-N-ACETYLGLUCOSAMINIDASE"/>
    <property type="match status" value="1"/>
</dbReference>
<dbReference type="InterPro" id="IPR000742">
    <property type="entry name" value="EGF"/>
</dbReference>
<dbReference type="PROSITE" id="PS50026">
    <property type="entry name" value="EGF_3"/>
    <property type="match status" value="3"/>
</dbReference>
<feature type="disulfide bond" evidence="11">
    <location>
        <begin position="713"/>
        <end position="722"/>
    </location>
</feature>
<dbReference type="GO" id="GO:0005886">
    <property type="term" value="C:plasma membrane"/>
    <property type="evidence" value="ECO:0007669"/>
    <property type="project" value="UniProtKB-SubCell"/>
</dbReference>
<evidence type="ECO:0000256" key="13">
    <source>
        <dbReference type="SAM" id="Phobius"/>
    </source>
</evidence>
<dbReference type="InterPro" id="IPR011042">
    <property type="entry name" value="6-blade_b-propeller_TolB-like"/>
</dbReference>
<dbReference type="PROSITE" id="PS01186">
    <property type="entry name" value="EGF_2"/>
    <property type="match status" value="2"/>
</dbReference>
<evidence type="ECO:0000256" key="1">
    <source>
        <dbReference type="ARBA" id="ARBA00004167"/>
    </source>
</evidence>
<dbReference type="EMBL" id="CAJNOW010005245">
    <property type="protein sequence ID" value="CAF1444822.1"/>
    <property type="molecule type" value="Genomic_DNA"/>
</dbReference>
<keyword evidence="5 11" id="KW-0245">EGF-like domain</keyword>
<dbReference type="InterPro" id="IPR056822">
    <property type="entry name" value="TEN_NHL"/>
</dbReference>
<evidence type="ECO:0000256" key="2">
    <source>
        <dbReference type="ARBA" id="ARBA00004236"/>
    </source>
</evidence>
<dbReference type="Gene3D" id="2.120.10.30">
    <property type="entry name" value="TolB, C-terminal domain"/>
    <property type="match status" value="1"/>
</dbReference>
<dbReference type="Gene3D" id="2.10.25.10">
    <property type="entry name" value="Laminin"/>
    <property type="match status" value="6"/>
</dbReference>
<protein>
    <recommendedName>
        <fullName evidence="14">EGF-like domain-containing protein</fullName>
    </recommendedName>
</protein>
<evidence type="ECO:0000256" key="4">
    <source>
        <dbReference type="ARBA" id="ARBA00022475"/>
    </source>
</evidence>
<evidence type="ECO:0000256" key="8">
    <source>
        <dbReference type="ARBA" id="ARBA00022989"/>
    </source>
</evidence>
<dbReference type="Pfam" id="PF24329">
    <property type="entry name" value="FN-plug_TEN1-4"/>
    <property type="match status" value="1"/>
</dbReference>
<dbReference type="Pfam" id="PF25020">
    <property type="entry name" value="TTR_TEN1-4"/>
    <property type="match status" value="1"/>
</dbReference>
<comment type="similarity">
    <text evidence="3">Belongs to the tenascin family. Teneurin subfamily.</text>
</comment>
<feature type="transmembrane region" description="Helical" evidence="13">
    <location>
        <begin position="444"/>
        <end position="468"/>
    </location>
</feature>
<dbReference type="Pfam" id="PF25023">
    <property type="entry name" value="TEN_YD-shell"/>
    <property type="match status" value="1"/>
</dbReference>
<proteinExistence type="inferred from homology"/>
<feature type="domain" description="EGF-like" evidence="14">
    <location>
        <begin position="627"/>
        <end position="658"/>
    </location>
</feature>
<reference evidence="15" key="1">
    <citation type="submission" date="2021-02" db="EMBL/GenBank/DDBJ databases">
        <authorList>
            <person name="Nowell W R."/>
        </authorList>
    </citation>
    <scope>NUCLEOTIDE SEQUENCE</scope>
</reference>
<evidence type="ECO:0000259" key="14">
    <source>
        <dbReference type="PROSITE" id="PS50026"/>
    </source>
</evidence>
<evidence type="ECO:0000256" key="12">
    <source>
        <dbReference type="SAM" id="MobiDB-lite"/>
    </source>
</evidence>
<dbReference type="InterPro" id="IPR051216">
    <property type="entry name" value="Teneurin"/>
</dbReference>
<keyword evidence="9 13" id="KW-0472">Membrane</keyword>
<feature type="disulfide bond" evidence="11">
    <location>
        <begin position="631"/>
        <end position="641"/>
    </location>
</feature>
<dbReference type="InterPro" id="IPR056823">
    <property type="entry name" value="TEN-like_YD-shell"/>
</dbReference>
<comment type="caution">
    <text evidence="11">Lacks conserved residue(s) required for the propagation of feature annotation.</text>
</comment>
<comment type="caution">
    <text evidence="15">The sequence shown here is derived from an EMBL/GenBank/DDBJ whole genome shotgun (WGS) entry which is preliminary data.</text>
</comment>
<dbReference type="PROSITE" id="PS00022">
    <property type="entry name" value="EGF_1"/>
    <property type="match status" value="5"/>
</dbReference>
<dbReference type="Pfam" id="PF15636">
    <property type="entry name" value="Tox-GHH"/>
    <property type="match status" value="1"/>
</dbReference>
<sequence>MTTSRAPIINIHCPPSSSSHGWQVESGYYSDSYNNSSSSMSNTKKQTSPHYGVHSTSSPSCCTSLIPPPPLSTNLFHRSSCHKRQHQTTKDIVLCSCTHHPYLQHKINVSNNSNTPTNATLLCTIDRCIHSSANMKPISEHQIEHSNSSLNDSNTSPGITSNDDESGSHSAMDSSVLSPLITRSQAIQQTPPPLPLHPPPMIPVDHTTLLSQIKTTTRNSILFCNDNTSITTNTYIPDSGFDSSSSHATTLLPSMPPSKPSSTPCTAFMIQTQTGNALLIPHSQGSLMSSTIDPNGSNIHNGTLPLRSSAYSCPNSTQLTTTMSTIDRPHSNLSNVYQTIDADSHREYVIHSNDNKNEIFPDTPLLPCFRNNCYVYPLDHHHHHSHSHIRCNCDSTTYNEPTTTTTRQSTHSPCPLFNSSTCRSNKRKTDENYFQRNFFSWKTIAIIFILTTLCFLLSTIYLSIMHYYHPTFREINLTQPKTRQQNLFYGKTTRFIRIGDKIKETIDSQSSTQLQFYIERTISIQFNFTANRQANFGIYGRRSNSPSLTQFDFFHSFHENNQQHHLVRRSFPVNRTSQIYITNLNDEQSTLLFNELLTTGLWYITIINDGVTKENFQLNIEHIDDKNERTCLNNCNNHGICQHGICICQPSYTGSDCSIAQCTDLCSGHGVIEHGQCRCQEGWHGAECQLSSNQCEISNCNNRGSCIAGKCICQNGYQGKFCEQVSCQNVNCSDHGICLEGKCRCFHGYTNDDCSLLIHSQCDNRCSEHGQYVDYPKPMCICDNNWTGDDCAELKCKIDCGMHGKCSANDKNKCQCDDGWTGEACGKRICSELCKQCDDNGTCLCPNGYAGRYCQIDACPNNCNGHGECKVNKCICHTNWFGPECQFTIEHNCNDQLDNDNDGLVDCLDPDCCSASRCQSTAEYGLVDCLDPDCCSASRCQSTAECISRTTAKDILLRRQAPSPSASFFERMQFLIQEDGLQTSSIYTSFNERRASVIRGQIFYKKFLSLNGVKVQVLNNPNQGYTVSDKDGFFNLLVNGGGSVLIQFIRQPFQTKQYAFIVPWNTFLHIGYIYMDETSENIVCHRNYSESIQPKLWDTSLDRSFITNDKFDYAYTLGSQIIRQSISIDKPDLPIKFIYLSSSSGRRYQSILTIVLTGDHIDDYLTQIHLSISIEGTFSMRKFPAGKNLVYEYEWSRRNAYDQNVHGLAEAIVSIGYEYLNCNQIDWYRKSVKITGQDIPTANIGGWTFNVHHKLNVQAGILHKGDGTNMLLTDSPLQFSTLIGIRDQIRSIDCRNCYENQALLTKLLNPTSLTISNDGTIYIGDLNIIWMYRPTNNLIKPVLELNEQYTYKYYLTTDPIDGRLYISDYHRRQIIRLIKTESIENLKQNYEIVIGDGHYCTLDVIHNITCGDEQLAKDVSLSYPNGLTIDRYGTIYFIDGQRIRKLYIENSHVTNLVGSYDYQIDYHKQLSCNRSYSLDQFNLYNPTTLHIHPLDGDLYILDDMYLYRIRINFNLIEIVLGQSLNCLNNDNFVQLNNPMDFSFNHQGDLFILEKSKPFIRVLRSSNNKLENLNLNLNNIKINFASIINYPDGSIILSNIASKEILKLKSISVTNEDEQNNGLNIHSTDKNEIYVFNRVGQHRATIDALTGETIFNFTYDSPQNAYGKLESIIYRNGKSLLLKYDYAMRINDIVQMPTGNKLKINFSKQKFFSHIIDDNGLSTQFSYDNGLLTGVIKNNLIRNHFIYNKAGHIQQIIHEDGYYNELITSANHSFYRIDIIGPKENTTYLMSKSKTIQLKNNQPRLVRRDLSNSTIITSSLNPSVKLISSSNRSLTLKNRHQTIEFNSSSKFFNSLVYSVLPYDNEHVRSCHLKINNNIILTMLFDHSENKLIIQDYKQNEILTMIYSDKYRLKSINTKGFLPISYTYKDNDQKLSSWKIGSYYEEFLYDTRGRLIEIQRFNDLSSIKYSYGHGEQPVGITYGSQSNVMLRKDSTGSVTGIIMPNQAEHTLEYRTYFNGYRLIYYGLHTQIWEYDSKSNLERIYFPFQRLITFKYDENNRLIYSFTDGCKTSYEYLKSQKQIHIAYPRGQIYEQIYEYNNNSLLNNLIDYYYDKYSYIISYIKYNSINSFELRFIFSKAYERNFLENYSTNYQLSYQLNYNENSGYLQSNSFVRLTYPTIYECFIKDYSNSITISRRIDEYKRLKELNLNYKNQKRLTIEFIYNNKQLLLEQIKITLNELEKYSYTYEYDNLKRLISIKNQNQNSIDYYQYDLNNNLNSTKSYPSIQYNQWNQIVQIATNENLTLNYKYDQNGFLHAISNNKLYLFNSFGLLIKYKYNQLVIDYIYDNEQRLIMKLYPITGYYLRFIYGNQQQRRMITHIYNSQLKLLTIIYYDNQNNLIGFEQNEKKYFLLTDDVGSPLFMYDNNGLLIQEKFYGLYGQIVIEKNYNDKVFFPFGFTGLLLDEDLNCVFDKIHGKLFDLNLGRYLVPNFPLTWTNKQTYLPNMNNPLHDMNLYKISDEIYNVNEIFFQQLHNNDILSQLRNLNYDFTSTHDSVLSSPYFNNQNIILEENSLIYSSFFSYFNEHYSISYPNKFTYSIAHIENDNDFWINRTLSVKSPNQQIEFISFTSYDDLFSTLFNQSFLIPYRKQNHVYFLQNLNSFQQLKSHLNQPLFRQYKINIRYQTNTNNLVDMDLIIANTTTFHIKFGSTYDQEYKYLIDNNLSQMIKNVWQYERTYLMENFRLYYLYTWSQNEIDELISSGYVTNYTVVYRYDPWIYPEIIDDPTNFMFKMKT</sequence>
<dbReference type="InterPro" id="IPR028916">
    <property type="entry name" value="Tox-GHH_dom"/>
</dbReference>
<accession>A0A815P6J3</accession>
<dbReference type="PANTHER" id="PTHR11219:SF69">
    <property type="entry name" value="TENEURIN-A"/>
    <property type="match status" value="1"/>
</dbReference>
<keyword evidence="7" id="KW-0677">Repeat</keyword>
<evidence type="ECO:0000256" key="3">
    <source>
        <dbReference type="ARBA" id="ARBA00009385"/>
    </source>
</evidence>
<dbReference type="Proteomes" id="UP000663834">
    <property type="component" value="Unassembled WGS sequence"/>
</dbReference>
<dbReference type="InterPro" id="IPR056820">
    <property type="entry name" value="TEN_TTR-like"/>
</dbReference>
<evidence type="ECO:0000256" key="6">
    <source>
        <dbReference type="ARBA" id="ARBA00022692"/>
    </source>
</evidence>
<evidence type="ECO:0000313" key="15">
    <source>
        <dbReference type="EMBL" id="CAF1444822.1"/>
    </source>
</evidence>
<organism evidence="15 16">
    <name type="scientific">Rotaria magnacalcarata</name>
    <dbReference type="NCBI Taxonomy" id="392030"/>
    <lineage>
        <taxon>Eukaryota</taxon>
        <taxon>Metazoa</taxon>
        <taxon>Spiralia</taxon>
        <taxon>Gnathifera</taxon>
        <taxon>Rotifera</taxon>
        <taxon>Eurotatoria</taxon>
        <taxon>Bdelloidea</taxon>
        <taxon>Philodinida</taxon>
        <taxon>Philodinidae</taxon>
        <taxon>Rotaria</taxon>
    </lineage>
</organism>
<dbReference type="Gene3D" id="2.180.10.10">
    <property type="entry name" value="RHS repeat-associated core"/>
    <property type="match status" value="1"/>
</dbReference>
<evidence type="ECO:0000256" key="7">
    <source>
        <dbReference type="ARBA" id="ARBA00022737"/>
    </source>
</evidence>
<feature type="domain" description="EGF-like" evidence="14">
    <location>
        <begin position="758"/>
        <end position="792"/>
    </location>
</feature>
<keyword evidence="6 13" id="KW-0812">Transmembrane</keyword>
<feature type="disulfide bond" evidence="11">
    <location>
        <begin position="648"/>
        <end position="657"/>
    </location>
</feature>
<feature type="region of interest" description="Disordered" evidence="12">
    <location>
        <begin position="33"/>
        <end position="52"/>
    </location>
</feature>
<keyword evidence="10 11" id="KW-1015">Disulfide bond</keyword>
<evidence type="ECO:0000256" key="5">
    <source>
        <dbReference type="ARBA" id="ARBA00022536"/>
    </source>
</evidence>
<feature type="compositionally biased region" description="Polar residues" evidence="12">
    <location>
        <begin position="43"/>
        <end position="52"/>
    </location>
</feature>
<dbReference type="SUPFAM" id="SSF101898">
    <property type="entry name" value="NHL repeat"/>
    <property type="match status" value="1"/>
</dbReference>
<evidence type="ECO:0000256" key="10">
    <source>
        <dbReference type="ARBA" id="ARBA00023157"/>
    </source>
</evidence>
<dbReference type="GO" id="GO:0008045">
    <property type="term" value="P:motor neuron axon guidance"/>
    <property type="evidence" value="ECO:0007669"/>
    <property type="project" value="TreeGrafter"/>
</dbReference>
<dbReference type="InterPro" id="IPR057627">
    <property type="entry name" value="FN-plug_TEN1-4"/>
</dbReference>
<feature type="region of interest" description="Disordered" evidence="12">
    <location>
        <begin position="141"/>
        <end position="176"/>
    </location>
</feature>
<evidence type="ECO:0000256" key="11">
    <source>
        <dbReference type="PROSITE-ProRule" id="PRU00076"/>
    </source>
</evidence>
<name>A0A815P6J3_9BILA</name>
<evidence type="ECO:0000313" key="16">
    <source>
        <dbReference type="Proteomes" id="UP000663834"/>
    </source>
</evidence>